<feature type="compositionally biased region" description="Low complexity" evidence="1">
    <location>
        <begin position="120"/>
        <end position="137"/>
    </location>
</feature>
<name>A0A1Y5PCE8_9MYCO</name>
<proteinExistence type="predicted"/>
<sequence length="595" mass="60996">MATWQTTRGGLTFALFAPGNYAMLSVTTELGPVGGLLQEASVQSTILVPRLAAAAFAIGAGLVIGSNCATASADSSASDSSSASSTASATKATAGPSRTAKQPARVAAAPTVKAPNKTGTARAARVPSASPVASATATKKLRAPSPLAIGVDVLVANLAGLLGYAPNPANVGGVAPVLPLRTMLLNAVDTLRRATDTNPANGVPALHPRELYEFVTGEVLGDLLPTDPDGNKLTYQIIQGPANGTLTINPNGTYYYKPTNEFAESGGVDNFIVVADDGQQGQTVVPVNVRVKPTLGVTESFWFRNYTLAPLKFNGYGGTTGDLDSGPAIGTVILPGGEANWHVTWYLFSSGSITTQFGTVGFGYTPSDFGYVPAGYTGTNFQVAFKTNSRDTQCAAGGGGQCSVPNDRLAVALDKGSPTITLGASDAAKIAAVLPNICYDGSQAGCSFIAKSQTAGFSPVRTVGTPVSNTTSTPTSYSIAIADQVSQSDTVGISVKLSGGGLAKLASIINIEITGTYSHTWVKTNTFTQTMNVPVAPGKTAWIEGSVPVWNVTGDFTIKIGNSTYQLNGATFTTPNPNEAGSYVIRDKPIASAQD</sequence>
<accession>A0A1Y5PCE8</accession>
<feature type="compositionally biased region" description="Low complexity" evidence="1">
    <location>
        <begin position="75"/>
        <end position="94"/>
    </location>
</feature>
<evidence type="ECO:0000256" key="1">
    <source>
        <dbReference type="SAM" id="MobiDB-lite"/>
    </source>
</evidence>
<dbReference type="EMBL" id="FLQS01000025">
    <property type="protein sequence ID" value="SBS76384.1"/>
    <property type="molecule type" value="Genomic_DNA"/>
</dbReference>
<protein>
    <submittedName>
        <fullName evidence="2">Uncharacterized protein</fullName>
    </submittedName>
</protein>
<dbReference type="Pfam" id="PF17963">
    <property type="entry name" value="Big_9"/>
    <property type="match status" value="1"/>
</dbReference>
<reference evidence="2" key="1">
    <citation type="submission" date="2016-03" db="EMBL/GenBank/DDBJ databases">
        <authorList>
            <person name="Ploux O."/>
        </authorList>
    </citation>
    <scope>NUCLEOTIDE SEQUENCE</scope>
    <source>
        <strain evidence="2">UC10</strain>
    </source>
</reference>
<dbReference type="AlphaFoldDB" id="A0A1Y5PCE8"/>
<dbReference type="CDD" id="cd11304">
    <property type="entry name" value="Cadherin_repeat"/>
    <property type="match status" value="1"/>
</dbReference>
<gene>
    <name evidence="2" type="ORF">MHPYR_310048</name>
</gene>
<evidence type="ECO:0000313" key="2">
    <source>
        <dbReference type="EMBL" id="SBS76384.1"/>
    </source>
</evidence>
<feature type="region of interest" description="Disordered" evidence="1">
    <location>
        <begin position="75"/>
        <end position="137"/>
    </location>
</feature>
<organism evidence="2">
    <name type="scientific">uncultured Mycobacterium sp</name>
    <dbReference type="NCBI Taxonomy" id="171292"/>
    <lineage>
        <taxon>Bacteria</taxon>
        <taxon>Bacillati</taxon>
        <taxon>Actinomycetota</taxon>
        <taxon>Actinomycetes</taxon>
        <taxon>Mycobacteriales</taxon>
        <taxon>Mycobacteriaceae</taxon>
        <taxon>Mycobacterium</taxon>
        <taxon>environmental samples</taxon>
    </lineage>
</organism>